<sequence length="283" mass="30841">MSERIVPKTVLLTGASGYIAKHIALRLLEAGYHVRGTVRDLARSAEVSDAIAAHLSDTDNLDQRLTFAAVDLNSDDNWADAMAGVDTVLHTASPFPMVQPKDENDLIRPAVDGALRALKAANNAGIKRVIMTSSTAAINGSALPPGDTAYSETNWTNPDDADITPYTKSKTLAELAAWDYVRDHAPEMKLTIINPGFVVGPPLDNKFGTSVQVIERILRAKDPMLPNFGFTAVDVRDVAEMHVHAIQNTETFGQRIMTVDRFIMFAEMAKAIKAAYPQRRVVT</sequence>
<keyword evidence="1" id="KW-0560">Oxidoreductase</keyword>
<name>A0A2T0VWB9_9RHOB</name>
<dbReference type="InterPro" id="IPR001509">
    <property type="entry name" value="Epimerase_deHydtase"/>
</dbReference>
<protein>
    <submittedName>
        <fullName evidence="4">Dihydroflavonol-4-reductase</fullName>
    </submittedName>
</protein>
<dbReference type="PANTHER" id="PTHR10366">
    <property type="entry name" value="NAD DEPENDENT EPIMERASE/DEHYDRATASE"/>
    <property type="match status" value="1"/>
</dbReference>
<proteinExistence type="inferred from homology"/>
<evidence type="ECO:0000259" key="3">
    <source>
        <dbReference type="Pfam" id="PF01370"/>
    </source>
</evidence>
<dbReference type="CDD" id="cd05227">
    <property type="entry name" value="AR_SDR_e"/>
    <property type="match status" value="1"/>
</dbReference>
<dbReference type="AlphaFoldDB" id="A0A2T0VWB9"/>
<dbReference type="PANTHER" id="PTHR10366:SF564">
    <property type="entry name" value="STEROL-4-ALPHA-CARBOXYLATE 3-DEHYDROGENASE, DECARBOXYLATING"/>
    <property type="match status" value="1"/>
</dbReference>
<dbReference type="Proteomes" id="UP000238007">
    <property type="component" value="Unassembled WGS sequence"/>
</dbReference>
<dbReference type="Pfam" id="PF01370">
    <property type="entry name" value="Epimerase"/>
    <property type="match status" value="1"/>
</dbReference>
<gene>
    <name evidence="4" type="ORF">CLV80_1092</name>
</gene>
<evidence type="ECO:0000256" key="1">
    <source>
        <dbReference type="ARBA" id="ARBA00023002"/>
    </source>
</evidence>
<reference evidence="4 5" key="1">
    <citation type="submission" date="2018-03" db="EMBL/GenBank/DDBJ databases">
        <title>Genomic Encyclopedia of Archaeal and Bacterial Type Strains, Phase II (KMG-II): from individual species to whole genera.</title>
        <authorList>
            <person name="Goeker M."/>
        </authorList>
    </citation>
    <scope>NUCLEOTIDE SEQUENCE [LARGE SCALE GENOMIC DNA]</scope>
    <source>
        <strain evidence="4 5">DSM 101533</strain>
    </source>
</reference>
<dbReference type="InterPro" id="IPR036291">
    <property type="entry name" value="NAD(P)-bd_dom_sf"/>
</dbReference>
<evidence type="ECO:0000313" key="5">
    <source>
        <dbReference type="Proteomes" id="UP000238007"/>
    </source>
</evidence>
<evidence type="ECO:0000313" key="4">
    <source>
        <dbReference type="EMBL" id="PRY76204.1"/>
    </source>
</evidence>
<keyword evidence="5" id="KW-1185">Reference proteome</keyword>
<dbReference type="EMBL" id="PVTP01000009">
    <property type="protein sequence ID" value="PRY76204.1"/>
    <property type="molecule type" value="Genomic_DNA"/>
</dbReference>
<dbReference type="GO" id="GO:0016616">
    <property type="term" value="F:oxidoreductase activity, acting on the CH-OH group of donors, NAD or NADP as acceptor"/>
    <property type="evidence" value="ECO:0007669"/>
    <property type="project" value="TreeGrafter"/>
</dbReference>
<dbReference type="SUPFAM" id="SSF51735">
    <property type="entry name" value="NAD(P)-binding Rossmann-fold domains"/>
    <property type="match status" value="1"/>
</dbReference>
<dbReference type="Gene3D" id="3.40.50.720">
    <property type="entry name" value="NAD(P)-binding Rossmann-like Domain"/>
    <property type="match status" value="1"/>
</dbReference>
<comment type="caution">
    <text evidence="4">The sequence shown here is derived from an EMBL/GenBank/DDBJ whole genome shotgun (WGS) entry which is preliminary data.</text>
</comment>
<accession>A0A2T0VWB9</accession>
<organism evidence="4 5">
    <name type="scientific">Yoonia maritima</name>
    <dbReference type="NCBI Taxonomy" id="1435347"/>
    <lineage>
        <taxon>Bacteria</taxon>
        <taxon>Pseudomonadati</taxon>
        <taxon>Pseudomonadota</taxon>
        <taxon>Alphaproteobacteria</taxon>
        <taxon>Rhodobacterales</taxon>
        <taxon>Paracoccaceae</taxon>
        <taxon>Yoonia</taxon>
    </lineage>
</organism>
<dbReference type="InterPro" id="IPR050425">
    <property type="entry name" value="NAD(P)_dehydrat-like"/>
</dbReference>
<comment type="similarity">
    <text evidence="2">Belongs to the NAD(P)-dependent epimerase/dehydratase family. Dihydroflavonol-4-reductase subfamily.</text>
</comment>
<feature type="domain" description="NAD-dependent epimerase/dehydratase" evidence="3">
    <location>
        <begin position="10"/>
        <end position="251"/>
    </location>
</feature>
<evidence type="ECO:0000256" key="2">
    <source>
        <dbReference type="ARBA" id="ARBA00023445"/>
    </source>
</evidence>